<evidence type="ECO:0000259" key="3">
    <source>
        <dbReference type="SMART" id="SM00256"/>
    </source>
</evidence>
<dbReference type="Gene3D" id="2.120.10.80">
    <property type="entry name" value="Kelch-type beta propeller"/>
    <property type="match status" value="1"/>
</dbReference>
<evidence type="ECO:0000313" key="4">
    <source>
        <dbReference type="EMBL" id="KAG2292434.1"/>
    </source>
</evidence>
<dbReference type="EMBL" id="JAAMPC010000009">
    <property type="protein sequence ID" value="KAG2292434.1"/>
    <property type="molecule type" value="Genomic_DNA"/>
</dbReference>
<comment type="caution">
    <text evidence="4">The sequence shown here is derived from an EMBL/GenBank/DDBJ whole genome shotgun (WGS) entry which is preliminary data.</text>
</comment>
<feature type="domain" description="F-box" evidence="3">
    <location>
        <begin position="13"/>
        <end position="53"/>
    </location>
</feature>
<keyword evidence="2" id="KW-0677">Repeat</keyword>
<evidence type="ECO:0000256" key="1">
    <source>
        <dbReference type="ARBA" id="ARBA00022441"/>
    </source>
</evidence>
<protein>
    <recommendedName>
        <fullName evidence="3">F-box domain-containing protein</fullName>
    </recommendedName>
</protein>
<dbReference type="PANTHER" id="PTHR46344:SF1">
    <property type="entry name" value="OS02G0504900 PROTEIN"/>
    <property type="match status" value="1"/>
</dbReference>
<evidence type="ECO:0000313" key="5">
    <source>
        <dbReference type="Proteomes" id="UP000886595"/>
    </source>
</evidence>
<sequence>MESSSPSSLIPGLTDDVAELCLSRIPYSAFLIISQVCRRWRTFLKSKHFSAVRKLTGSVEEFMCVLMKSQSPEDGSRWVEYLYGEVFDASGNNLGQIPSVPAPLKSQFGVAVLGGGKIVLVGGYAEAEGFPIDATTRISASADVYEFDPASNRSSSISICFAWLCF</sequence>
<gene>
    <name evidence="4" type="ORF">Bca52824_039103</name>
</gene>
<accession>A0A8X7RVC0</accession>
<dbReference type="PANTHER" id="PTHR46344">
    <property type="entry name" value="OS02G0202900 PROTEIN"/>
    <property type="match status" value="1"/>
</dbReference>
<evidence type="ECO:0000256" key="2">
    <source>
        <dbReference type="ARBA" id="ARBA00022737"/>
    </source>
</evidence>
<reference evidence="4 5" key="1">
    <citation type="submission" date="2020-02" db="EMBL/GenBank/DDBJ databases">
        <authorList>
            <person name="Ma Q."/>
            <person name="Huang Y."/>
            <person name="Song X."/>
            <person name="Pei D."/>
        </authorList>
    </citation>
    <scope>NUCLEOTIDE SEQUENCE [LARGE SCALE GENOMIC DNA]</scope>
    <source>
        <strain evidence="4">Sxm20200214</strain>
        <tissue evidence="4">Leaf</tissue>
    </source>
</reference>
<keyword evidence="1" id="KW-0880">Kelch repeat</keyword>
<dbReference type="Proteomes" id="UP000886595">
    <property type="component" value="Unassembled WGS sequence"/>
</dbReference>
<keyword evidence="5" id="KW-1185">Reference proteome</keyword>
<dbReference type="OrthoDB" id="583613at2759"/>
<dbReference type="CDD" id="cd22152">
    <property type="entry name" value="F-box_AtAFR-like"/>
    <property type="match status" value="1"/>
</dbReference>
<name>A0A8X7RVC0_BRACI</name>
<dbReference type="AlphaFoldDB" id="A0A8X7RVC0"/>
<proteinExistence type="predicted"/>
<dbReference type="SUPFAM" id="SSF117281">
    <property type="entry name" value="Kelch motif"/>
    <property type="match status" value="1"/>
</dbReference>
<organism evidence="4 5">
    <name type="scientific">Brassica carinata</name>
    <name type="common">Ethiopian mustard</name>
    <name type="synonym">Abyssinian cabbage</name>
    <dbReference type="NCBI Taxonomy" id="52824"/>
    <lineage>
        <taxon>Eukaryota</taxon>
        <taxon>Viridiplantae</taxon>
        <taxon>Streptophyta</taxon>
        <taxon>Embryophyta</taxon>
        <taxon>Tracheophyta</taxon>
        <taxon>Spermatophyta</taxon>
        <taxon>Magnoliopsida</taxon>
        <taxon>eudicotyledons</taxon>
        <taxon>Gunneridae</taxon>
        <taxon>Pentapetalae</taxon>
        <taxon>rosids</taxon>
        <taxon>malvids</taxon>
        <taxon>Brassicales</taxon>
        <taxon>Brassicaceae</taxon>
        <taxon>Brassiceae</taxon>
        <taxon>Brassica</taxon>
    </lineage>
</organism>
<dbReference type="Pfam" id="PF00646">
    <property type="entry name" value="F-box"/>
    <property type="match status" value="1"/>
</dbReference>
<dbReference type="InterPro" id="IPR001810">
    <property type="entry name" value="F-box_dom"/>
</dbReference>
<dbReference type="SMART" id="SM00256">
    <property type="entry name" value="FBOX"/>
    <property type="match status" value="1"/>
</dbReference>
<dbReference type="SUPFAM" id="SSF81383">
    <property type="entry name" value="F-box domain"/>
    <property type="match status" value="1"/>
</dbReference>
<dbReference type="InterPro" id="IPR036047">
    <property type="entry name" value="F-box-like_dom_sf"/>
</dbReference>
<dbReference type="InterPro" id="IPR015915">
    <property type="entry name" value="Kelch-typ_b-propeller"/>
</dbReference>